<evidence type="ECO:0000313" key="2">
    <source>
        <dbReference type="EMBL" id="EGF91284.1"/>
    </source>
</evidence>
<keyword evidence="3" id="KW-1185">Reference proteome</keyword>
<dbReference type="STRING" id="715226.ABI_26990"/>
<feature type="domain" description="Peptidase C14 caspase" evidence="1">
    <location>
        <begin position="104"/>
        <end position="166"/>
    </location>
</feature>
<evidence type="ECO:0000259" key="1">
    <source>
        <dbReference type="Pfam" id="PF00656"/>
    </source>
</evidence>
<evidence type="ECO:0000313" key="3">
    <source>
        <dbReference type="Proteomes" id="UP000006512"/>
    </source>
</evidence>
<dbReference type="InterPro" id="IPR011600">
    <property type="entry name" value="Pept_C14_caspase"/>
</dbReference>
<dbReference type="AlphaFoldDB" id="F4QPM6"/>
<dbReference type="Proteomes" id="UP000006512">
    <property type="component" value="Unassembled WGS sequence"/>
</dbReference>
<dbReference type="EMBL" id="GL883078">
    <property type="protein sequence ID" value="EGF91284.1"/>
    <property type="molecule type" value="Genomic_DNA"/>
</dbReference>
<sequence>MTTKTLKFLGVHGLGDHRQSDWMVRWPQAINSVFPVTEGVALDHHFVTYDDIFEKTEISPWESAAALWKLTKSGISSLVQRERGVISEVSDKIRWTASGPYLPLIIEACGEEEFSYEYRHGATSHGAFTYSLAQILRDDTNVTIEQLVKKVSRQLAELKYAQTPQILGPTHIMTAHVPSVGAQVGAES</sequence>
<dbReference type="RefSeq" id="WP_006273484.1">
    <property type="nucleotide sequence ID" value="NZ_GL883078.1"/>
</dbReference>
<gene>
    <name evidence="2" type="ORF">ABI_26990</name>
</gene>
<name>F4QPM6_9CAUL</name>
<dbReference type="GO" id="GO:0004197">
    <property type="term" value="F:cysteine-type endopeptidase activity"/>
    <property type="evidence" value="ECO:0007669"/>
    <property type="project" value="InterPro"/>
</dbReference>
<dbReference type="Pfam" id="PF00656">
    <property type="entry name" value="Peptidase_C14"/>
    <property type="match status" value="1"/>
</dbReference>
<proteinExistence type="predicted"/>
<organism evidence="2 3">
    <name type="scientific">Asticcacaulis biprosthecium C19</name>
    <dbReference type="NCBI Taxonomy" id="715226"/>
    <lineage>
        <taxon>Bacteria</taxon>
        <taxon>Pseudomonadati</taxon>
        <taxon>Pseudomonadota</taxon>
        <taxon>Alphaproteobacteria</taxon>
        <taxon>Caulobacterales</taxon>
        <taxon>Caulobacteraceae</taxon>
        <taxon>Asticcacaulis</taxon>
    </lineage>
</organism>
<dbReference type="eggNOG" id="COG4249">
    <property type="taxonomic scope" value="Bacteria"/>
</dbReference>
<dbReference type="Gene3D" id="3.40.50.1460">
    <property type="match status" value="1"/>
</dbReference>
<dbReference type="HOGENOM" id="CLU_1438369_0_0_5"/>
<accession>F4QPM6</accession>
<dbReference type="GO" id="GO:0006508">
    <property type="term" value="P:proteolysis"/>
    <property type="evidence" value="ECO:0007669"/>
    <property type="project" value="InterPro"/>
</dbReference>
<protein>
    <submittedName>
        <fullName evidence="2">Peptidase C14 caspase catalytic subunit p20</fullName>
    </submittedName>
</protein>
<reference evidence="3" key="1">
    <citation type="submission" date="2011-03" db="EMBL/GenBank/DDBJ databases">
        <title>Draft genome sequence of Brevundimonas diminuta.</title>
        <authorList>
            <person name="Brown P.J.B."/>
            <person name="Buechlein A."/>
            <person name="Hemmerich C."/>
            <person name="Brun Y.V."/>
        </authorList>
    </citation>
    <scope>NUCLEOTIDE SEQUENCE [LARGE SCALE GENOMIC DNA]</scope>
    <source>
        <strain evidence="3">C19</strain>
    </source>
</reference>